<keyword evidence="3 7" id="KW-0732">Signal</keyword>
<evidence type="ECO:0000256" key="1">
    <source>
        <dbReference type="ARBA" id="ARBA00022645"/>
    </source>
</evidence>
<keyword evidence="1" id="KW-0121">Carboxypeptidase</keyword>
<evidence type="ECO:0000256" key="3">
    <source>
        <dbReference type="ARBA" id="ARBA00022729"/>
    </source>
</evidence>
<reference evidence="8" key="1">
    <citation type="submission" date="2022-12" db="EMBL/GenBank/DDBJ databases">
        <title>Reference genome sequencing for broad-spectrum identification of bacterial and archaeal isolates by mass spectrometry.</title>
        <authorList>
            <person name="Sekiguchi Y."/>
            <person name="Tourlousse D.M."/>
        </authorList>
    </citation>
    <scope>NUCLEOTIDE SEQUENCE</scope>
    <source>
        <strain evidence="8">ASRB1</strain>
    </source>
</reference>
<evidence type="ECO:0000256" key="5">
    <source>
        <dbReference type="ARBA" id="ARBA00023180"/>
    </source>
</evidence>
<gene>
    <name evidence="8" type="ORF">DAMNIGENAA_17590</name>
</gene>
<keyword evidence="2" id="KW-0645">Protease</keyword>
<sequence>MRYGTLFVAVLLLLQAATGFAQDRKAAQEKAPTPAQDAAADEAGKESAREEPSVTRHSLKIDGKIFNYTATAGRMPLKDDSTGKVKANLFFIAYVVDGKDVGTGRPITFVFNGGPGSSSVWLHLGAVGPRRIVMEDGNVPLLPPYKVVENFHSWLPATDLVFIDPVGTGFSRPAQGEAGKQFYGLKEDIQWVGDFIRLYTTRYGRWLSPKFLAGESYGTYRAVGLADYLYENFGMDFNGLVLISLALDFQAFSYSPGNDLPYVTFLPSYTAAAWYHKKLSPDLQENLQNALSRAEAWAGKEYLHALVQGDTLEEKEREEIAQGLERYTGLKKSFIRYHNLRINRSDFMNELLRDENLSVGLLDARLTRKGESTDFLNDPGMALATGPYVAALNDYVRKELKYETDLPYIFLSEEVNDQWDWGSRIRGYVSILEPLKNVLTRSRRMKVFAACGYYDLDTPYMGSRYSLSHLGLDAELQKNISIGYYEGGHMLYTQTPVLEKLSADVTAFIKSAVAGTAESGK</sequence>
<dbReference type="InterPro" id="IPR029058">
    <property type="entry name" value="AB_hydrolase_fold"/>
</dbReference>
<feature type="signal peptide" evidence="7">
    <location>
        <begin position="1"/>
        <end position="21"/>
    </location>
</feature>
<evidence type="ECO:0000256" key="7">
    <source>
        <dbReference type="SAM" id="SignalP"/>
    </source>
</evidence>
<accession>A0A9W6FTV5</accession>
<comment type="caution">
    <text evidence="8">The sequence shown here is derived from an EMBL/GenBank/DDBJ whole genome shotgun (WGS) entry which is preliminary data.</text>
</comment>
<proteinExistence type="predicted"/>
<feature type="compositionally biased region" description="Basic and acidic residues" evidence="6">
    <location>
        <begin position="42"/>
        <end position="56"/>
    </location>
</feature>
<dbReference type="RefSeq" id="WP_281793580.1">
    <property type="nucleotide sequence ID" value="NZ_BSDR01000001.1"/>
</dbReference>
<feature type="region of interest" description="Disordered" evidence="6">
    <location>
        <begin position="25"/>
        <end position="56"/>
    </location>
</feature>
<evidence type="ECO:0000313" key="8">
    <source>
        <dbReference type="EMBL" id="GLI34326.1"/>
    </source>
</evidence>
<dbReference type="PANTHER" id="PTHR11802:SF3">
    <property type="entry name" value="RETINOID-INDUCIBLE SERINE CARBOXYPEPTIDASE"/>
    <property type="match status" value="1"/>
</dbReference>
<organism evidence="8 9">
    <name type="scientific">Desulforhabdus amnigena</name>
    <dbReference type="NCBI Taxonomy" id="40218"/>
    <lineage>
        <taxon>Bacteria</taxon>
        <taxon>Pseudomonadati</taxon>
        <taxon>Thermodesulfobacteriota</taxon>
        <taxon>Syntrophobacteria</taxon>
        <taxon>Syntrophobacterales</taxon>
        <taxon>Syntrophobacteraceae</taxon>
        <taxon>Desulforhabdus</taxon>
    </lineage>
</organism>
<keyword evidence="5" id="KW-0325">Glycoprotein</keyword>
<dbReference type="Proteomes" id="UP001144372">
    <property type="component" value="Unassembled WGS sequence"/>
</dbReference>
<evidence type="ECO:0000256" key="6">
    <source>
        <dbReference type="SAM" id="MobiDB-lite"/>
    </source>
</evidence>
<dbReference type="GO" id="GO:0004185">
    <property type="term" value="F:serine-type carboxypeptidase activity"/>
    <property type="evidence" value="ECO:0007669"/>
    <property type="project" value="InterPro"/>
</dbReference>
<evidence type="ECO:0000256" key="2">
    <source>
        <dbReference type="ARBA" id="ARBA00022670"/>
    </source>
</evidence>
<dbReference type="AlphaFoldDB" id="A0A9W6FTV5"/>
<dbReference type="InterPro" id="IPR001563">
    <property type="entry name" value="Peptidase_S10"/>
</dbReference>
<feature type="chain" id="PRO_5040782738" evidence="7">
    <location>
        <begin position="22"/>
        <end position="521"/>
    </location>
</feature>
<dbReference type="EMBL" id="BSDR01000001">
    <property type="protein sequence ID" value="GLI34326.1"/>
    <property type="molecule type" value="Genomic_DNA"/>
</dbReference>
<dbReference type="GO" id="GO:0006508">
    <property type="term" value="P:proteolysis"/>
    <property type="evidence" value="ECO:0007669"/>
    <property type="project" value="UniProtKB-KW"/>
</dbReference>
<protein>
    <submittedName>
        <fullName evidence="8">Peptidase S10</fullName>
    </submittedName>
</protein>
<name>A0A9W6FTV5_9BACT</name>
<dbReference type="Pfam" id="PF00450">
    <property type="entry name" value="Peptidase_S10"/>
    <property type="match status" value="1"/>
</dbReference>
<keyword evidence="4" id="KW-0378">Hydrolase</keyword>
<dbReference type="PANTHER" id="PTHR11802">
    <property type="entry name" value="SERINE PROTEASE FAMILY S10 SERINE CARBOXYPEPTIDASE"/>
    <property type="match status" value="1"/>
</dbReference>
<dbReference type="SUPFAM" id="SSF53474">
    <property type="entry name" value="alpha/beta-Hydrolases"/>
    <property type="match status" value="1"/>
</dbReference>
<dbReference type="Gene3D" id="3.40.50.1820">
    <property type="entry name" value="alpha/beta hydrolase"/>
    <property type="match status" value="1"/>
</dbReference>
<keyword evidence="9" id="KW-1185">Reference proteome</keyword>
<evidence type="ECO:0000313" key="9">
    <source>
        <dbReference type="Proteomes" id="UP001144372"/>
    </source>
</evidence>
<evidence type="ECO:0000256" key="4">
    <source>
        <dbReference type="ARBA" id="ARBA00022801"/>
    </source>
</evidence>